<name>A0A432DRY7_9FLAO</name>
<gene>
    <name evidence="1" type="ORF">EJ377_14075</name>
</gene>
<protein>
    <submittedName>
        <fullName evidence="1">Uncharacterized protein</fullName>
    </submittedName>
</protein>
<evidence type="ECO:0000313" key="1">
    <source>
        <dbReference type="EMBL" id="RTZ45874.1"/>
    </source>
</evidence>
<comment type="caution">
    <text evidence="1">The sequence shown here is derived from an EMBL/GenBank/DDBJ whole genome shotgun (WGS) entry which is preliminary data.</text>
</comment>
<proteinExistence type="predicted"/>
<dbReference type="EMBL" id="RYFC01000003">
    <property type="protein sequence ID" value="RTZ45874.1"/>
    <property type="molecule type" value="Genomic_DNA"/>
</dbReference>
<organism evidence="1 2">
    <name type="scientific">Chryseobacterium arthrosphaerae</name>
    <dbReference type="NCBI Taxonomy" id="651561"/>
    <lineage>
        <taxon>Bacteria</taxon>
        <taxon>Pseudomonadati</taxon>
        <taxon>Bacteroidota</taxon>
        <taxon>Flavobacteriia</taxon>
        <taxon>Flavobacteriales</taxon>
        <taxon>Weeksellaceae</taxon>
        <taxon>Chryseobacterium group</taxon>
        <taxon>Chryseobacterium</taxon>
    </lineage>
</organism>
<evidence type="ECO:0000313" key="2">
    <source>
        <dbReference type="Proteomes" id="UP000276953"/>
    </source>
</evidence>
<dbReference type="Proteomes" id="UP000276953">
    <property type="component" value="Unassembled WGS sequence"/>
</dbReference>
<sequence>MFEEKPRLAPYTYLINDHSLVYQKDRRTRKVIKADTKSFTFSRNSSEAGMAKNKDGVFVNGDFVKTDTLGYQYLGFTNDGTFWRTQKAIYKTLLSLKL</sequence>
<reference evidence="1 2" key="1">
    <citation type="submission" date="2018-12" db="EMBL/GenBank/DDBJ databases">
        <title>Draft Genome Sequence of Chryseobacterium arthrosphaerae strain ED882-96 Isolated from the Blood of a Patient with Liver Cirrhosis in Taiwan.</title>
        <authorList>
            <person name="Lin J.-N."/>
            <person name="Lai C.-H."/>
            <person name="Yang C.-H."/>
            <person name="Huang Y.-H."/>
        </authorList>
    </citation>
    <scope>NUCLEOTIDE SEQUENCE [LARGE SCALE GENOMIC DNA]</scope>
    <source>
        <strain evidence="1 2">ED882-96</strain>
    </source>
</reference>
<dbReference type="AlphaFoldDB" id="A0A432DRY7"/>
<accession>A0A432DRY7</accession>